<dbReference type="EMBL" id="JAYRBN010000059">
    <property type="protein sequence ID" value="KAL2741226.1"/>
    <property type="molecule type" value="Genomic_DNA"/>
</dbReference>
<accession>A0ABD2C848</accession>
<dbReference type="AlphaFoldDB" id="A0ABD2C848"/>
<sequence>MHLAKSCIDMQRYGTVDDADWSISGIDTNYIQLQSYERVSGVSRVSRVVKYRSVNKALVERFSKFLLNFGEQCKTTKK</sequence>
<name>A0ABD2C848_VESMC</name>
<dbReference type="Proteomes" id="UP001607303">
    <property type="component" value="Unassembled WGS sequence"/>
</dbReference>
<evidence type="ECO:0000313" key="1">
    <source>
        <dbReference type="EMBL" id="KAL2741226.1"/>
    </source>
</evidence>
<protein>
    <submittedName>
        <fullName evidence="1">Uncharacterized protein</fullName>
    </submittedName>
</protein>
<gene>
    <name evidence="1" type="ORF">V1477_010287</name>
</gene>
<keyword evidence="2" id="KW-1185">Reference proteome</keyword>
<evidence type="ECO:0000313" key="2">
    <source>
        <dbReference type="Proteomes" id="UP001607303"/>
    </source>
</evidence>
<organism evidence="1 2">
    <name type="scientific">Vespula maculifrons</name>
    <name type="common">Eastern yellow jacket</name>
    <name type="synonym">Wasp</name>
    <dbReference type="NCBI Taxonomy" id="7453"/>
    <lineage>
        <taxon>Eukaryota</taxon>
        <taxon>Metazoa</taxon>
        <taxon>Ecdysozoa</taxon>
        <taxon>Arthropoda</taxon>
        <taxon>Hexapoda</taxon>
        <taxon>Insecta</taxon>
        <taxon>Pterygota</taxon>
        <taxon>Neoptera</taxon>
        <taxon>Endopterygota</taxon>
        <taxon>Hymenoptera</taxon>
        <taxon>Apocrita</taxon>
        <taxon>Aculeata</taxon>
        <taxon>Vespoidea</taxon>
        <taxon>Vespidae</taxon>
        <taxon>Vespinae</taxon>
        <taxon>Vespula</taxon>
    </lineage>
</organism>
<reference evidence="1 2" key="1">
    <citation type="journal article" date="2024" name="Ann. Entomol. Soc. Am.">
        <title>Genomic analyses of the southern and eastern yellowjacket wasps (Hymenoptera: Vespidae) reveal evolutionary signatures of social life.</title>
        <authorList>
            <person name="Catto M.A."/>
            <person name="Caine P.B."/>
            <person name="Orr S.E."/>
            <person name="Hunt B.G."/>
            <person name="Goodisman M.A.D."/>
        </authorList>
    </citation>
    <scope>NUCLEOTIDE SEQUENCE [LARGE SCALE GENOMIC DNA]</scope>
    <source>
        <strain evidence="1">232</strain>
        <tissue evidence="1">Head and thorax</tissue>
    </source>
</reference>
<comment type="caution">
    <text evidence="1">The sequence shown here is derived from an EMBL/GenBank/DDBJ whole genome shotgun (WGS) entry which is preliminary data.</text>
</comment>
<proteinExistence type="predicted"/>